<reference evidence="2" key="1">
    <citation type="submission" date="2017-03" db="EMBL/GenBank/DDBJ databases">
        <title>Phytopthora megakarya and P. palmivora, two closely related causual agents of cacao black pod achieved similar genome size and gene model numbers by different mechanisms.</title>
        <authorList>
            <person name="Ali S."/>
            <person name="Shao J."/>
            <person name="Larry D.J."/>
            <person name="Kronmiller B."/>
            <person name="Shen D."/>
            <person name="Strem M.D."/>
            <person name="Melnick R.L."/>
            <person name="Guiltinan M.J."/>
            <person name="Tyler B.M."/>
            <person name="Meinhardt L.W."/>
            <person name="Bailey B.A."/>
        </authorList>
    </citation>
    <scope>NUCLEOTIDE SEQUENCE [LARGE SCALE GENOMIC DNA]</scope>
    <source>
        <strain evidence="2">zdho120</strain>
    </source>
</reference>
<proteinExistence type="predicted"/>
<organism evidence="1 2">
    <name type="scientific">Phytophthora megakarya</name>
    <dbReference type="NCBI Taxonomy" id="4795"/>
    <lineage>
        <taxon>Eukaryota</taxon>
        <taxon>Sar</taxon>
        <taxon>Stramenopiles</taxon>
        <taxon>Oomycota</taxon>
        <taxon>Peronosporomycetes</taxon>
        <taxon>Peronosporales</taxon>
        <taxon>Peronosporaceae</taxon>
        <taxon>Phytophthora</taxon>
    </lineage>
</organism>
<evidence type="ECO:0000313" key="1">
    <source>
        <dbReference type="EMBL" id="OWZ24241.1"/>
    </source>
</evidence>
<evidence type="ECO:0000313" key="2">
    <source>
        <dbReference type="Proteomes" id="UP000198211"/>
    </source>
</evidence>
<accession>A0A225X2W4</accession>
<dbReference type="AlphaFoldDB" id="A0A225X2W4"/>
<comment type="caution">
    <text evidence="1">The sequence shown here is derived from an EMBL/GenBank/DDBJ whole genome shotgun (WGS) entry which is preliminary data.</text>
</comment>
<protein>
    <submittedName>
        <fullName evidence="1">Polyprotein</fullName>
    </submittedName>
</protein>
<sequence length="41" mass="4513">MASGEAAKWCDAIKSELLSYERNGAWTLIPSGLEKRTIGCR</sequence>
<keyword evidence="2" id="KW-1185">Reference proteome</keyword>
<dbReference type="Proteomes" id="UP000198211">
    <property type="component" value="Unassembled WGS sequence"/>
</dbReference>
<dbReference type="OrthoDB" id="122196at2759"/>
<dbReference type="EMBL" id="NBNE01000021">
    <property type="protein sequence ID" value="OWZ24241.1"/>
    <property type="molecule type" value="Genomic_DNA"/>
</dbReference>
<gene>
    <name evidence="1" type="ORF">PHMEG_000720</name>
</gene>
<name>A0A225X2W4_9STRA</name>